<proteinExistence type="predicted"/>
<dbReference type="AlphaFoldDB" id="V2US35"/>
<evidence type="ECO:0000313" key="1">
    <source>
        <dbReference type="EMBL" id="ESK52787.1"/>
    </source>
</evidence>
<evidence type="ECO:0000313" key="2">
    <source>
        <dbReference type="Proteomes" id="UP000018418"/>
    </source>
</evidence>
<dbReference type="Proteomes" id="UP000018418">
    <property type="component" value="Unassembled WGS sequence"/>
</dbReference>
<comment type="caution">
    <text evidence="1">The sequence shown here is derived from an EMBL/GenBank/DDBJ whole genome shotgun (WGS) entry which is preliminary data.</text>
</comment>
<dbReference type="OrthoDB" id="6703405at2"/>
<dbReference type="PATRIC" id="fig|1341683.3.peg.941"/>
<keyword evidence="2" id="KW-1185">Reference proteome</keyword>
<dbReference type="HOGENOM" id="CLU_163124_0_0_6"/>
<protein>
    <submittedName>
        <fullName evidence="1">Uncharacterized protein</fullName>
    </submittedName>
</protein>
<name>V2US35_9GAMM</name>
<dbReference type="RefSeq" id="WP_004903969.1">
    <property type="nucleotide sequence ID" value="NZ_BBTI01000001.1"/>
</dbReference>
<accession>V2US35</accession>
<gene>
    <name evidence="1" type="ORF">P255_00949</name>
</gene>
<organism evidence="1 2">
    <name type="scientific">Acinetobacter brisouii CIP 110357</name>
    <dbReference type="NCBI Taxonomy" id="1341683"/>
    <lineage>
        <taxon>Bacteria</taxon>
        <taxon>Pseudomonadati</taxon>
        <taxon>Pseudomonadota</taxon>
        <taxon>Gammaproteobacteria</taxon>
        <taxon>Moraxellales</taxon>
        <taxon>Moraxellaceae</taxon>
        <taxon>Acinetobacter</taxon>
    </lineage>
</organism>
<reference evidence="1 2" key="1">
    <citation type="submission" date="2013-10" db="EMBL/GenBank/DDBJ databases">
        <title>The Genome Sequence of Acinetobacter brisouii CIP 110357.</title>
        <authorList>
            <consortium name="The Broad Institute Genomics Platform"/>
            <consortium name="The Broad Institute Genome Sequencing Center for Infectious Disease"/>
            <person name="Cerqueira G."/>
            <person name="Feldgarden M."/>
            <person name="Courvalin P."/>
            <person name="Grillot-Courvalin C."/>
            <person name="Clermont D."/>
            <person name="Rocha E."/>
            <person name="Yoon E.-J."/>
            <person name="Nemec A."/>
            <person name="Young S.K."/>
            <person name="Zeng Q."/>
            <person name="Gargeya S."/>
            <person name="Fitzgerald M."/>
            <person name="Abouelleil A."/>
            <person name="Alvarado L."/>
            <person name="Berlin A.M."/>
            <person name="Chapman S.B."/>
            <person name="Gainer-Dewar J."/>
            <person name="Goldberg J."/>
            <person name="Gnerre S."/>
            <person name="Griggs A."/>
            <person name="Gujja S."/>
            <person name="Hansen M."/>
            <person name="Howarth C."/>
            <person name="Imamovic A."/>
            <person name="Ireland A."/>
            <person name="Larimer J."/>
            <person name="McCowan C."/>
            <person name="Murphy C."/>
            <person name="Pearson M."/>
            <person name="Poon T.W."/>
            <person name="Priest M."/>
            <person name="Roberts A."/>
            <person name="Saif S."/>
            <person name="Shea T."/>
            <person name="Sykes S."/>
            <person name="Wortman J."/>
            <person name="Nusbaum C."/>
            <person name="Birren B."/>
        </authorList>
    </citation>
    <scope>NUCLEOTIDE SEQUENCE [LARGE SCALE GENOMIC DNA]</scope>
    <source>
        <strain evidence="1 2">CIP 110357</strain>
    </source>
</reference>
<dbReference type="EMBL" id="AYEU01000003">
    <property type="protein sequence ID" value="ESK52787.1"/>
    <property type="molecule type" value="Genomic_DNA"/>
</dbReference>
<sequence length="96" mass="10636">MVASTYTITVVSEQPPQVYIGDRVGGAEIVELKRKDDELLSSSQLAKIYGISTQTVRRKLAEHNQGSDGKYLYNPLVADSILNPTKTKTRGARRKN</sequence>